<sequence>MSIYKAGRPWKFDPTTGAGHRPPNSPGEYRMRDGSGCITYIGETNDLARRMREHIRSGKLPTAQGCGSTLEYMVADGRSTSRTRREHEQQSIEKHHPTLNRSKGGEGRPAGK</sequence>
<dbReference type="Gene3D" id="3.40.1440.10">
    <property type="entry name" value="GIY-YIG endonuclease"/>
    <property type="match status" value="1"/>
</dbReference>
<dbReference type="Pfam" id="PF01541">
    <property type="entry name" value="GIY-YIG"/>
    <property type="match status" value="1"/>
</dbReference>
<evidence type="ECO:0000313" key="3">
    <source>
        <dbReference type="EMBL" id="MEQ2363150.1"/>
    </source>
</evidence>
<evidence type="ECO:0000259" key="2">
    <source>
        <dbReference type="PROSITE" id="PS50164"/>
    </source>
</evidence>
<feature type="compositionally biased region" description="Basic and acidic residues" evidence="1">
    <location>
        <begin position="83"/>
        <end position="96"/>
    </location>
</feature>
<protein>
    <submittedName>
        <fullName evidence="3">GIY-YIG nuclease family protein</fullName>
    </submittedName>
</protein>
<dbReference type="Proteomes" id="UP001457197">
    <property type="component" value="Unassembled WGS sequence"/>
</dbReference>
<dbReference type="EMBL" id="JBBMEO010000040">
    <property type="protein sequence ID" value="MEQ2363150.1"/>
    <property type="molecule type" value="Genomic_DNA"/>
</dbReference>
<evidence type="ECO:0000313" key="4">
    <source>
        <dbReference type="Proteomes" id="UP001457197"/>
    </source>
</evidence>
<organism evidence="3 4">
    <name type="scientific">Faecalibacterium tardum</name>
    <dbReference type="NCBI Taxonomy" id="3133156"/>
    <lineage>
        <taxon>Bacteria</taxon>
        <taxon>Bacillati</taxon>
        <taxon>Bacillota</taxon>
        <taxon>Clostridia</taxon>
        <taxon>Eubacteriales</taxon>
        <taxon>Oscillospiraceae</taxon>
        <taxon>Faecalibacterium</taxon>
    </lineage>
</organism>
<gene>
    <name evidence="3" type="ORF">WMO44_13540</name>
</gene>
<feature type="region of interest" description="Disordered" evidence="1">
    <location>
        <begin position="1"/>
        <end position="32"/>
    </location>
</feature>
<dbReference type="SUPFAM" id="SSF82771">
    <property type="entry name" value="GIY-YIG endonuclease"/>
    <property type="match status" value="1"/>
</dbReference>
<proteinExistence type="predicted"/>
<reference evidence="3 4" key="1">
    <citation type="submission" date="2024-03" db="EMBL/GenBank/DDBJ databases">
        <title>Human intestinal bacterial collection.</title>
        <authorList>
            <person name="Pauvert C."/>
            <person name="Hitch T.C.A."/>
            <person name="Clavel T."/>
        </authorList>
    </citation>
    <scope>NUCLEOTIDE SEQUENCE [LARGE SCALE GENOMIC DNA]</scope>
    <source>
        <strain evidence="3 4">CLA-AA-H175</strain>
    </source>
</reference>
<accession>A0ABV1AZI5</accession>
<feature type="domain" description="GIY-YIG" evidence="2">
    <location>
        <begin position="24"/>
        <end position="101"/>
    </location>
</feature>
<dbReference type="PROSITE" id="PS50164">
    <property type="entry name" value="GIY_YIG"/>
    <property type="match status" value="1"/>
</dbReference>
<evidence type="ECO:0000256" key="1">
    <source>
        <dbReference type="SAM" id="MobiDB-lite"/>
    </source>
</evidence>
<keyword evidence="4" id="KW-1185">Reference proteome</keyword>
<dbReference type="InterPro" id="IPR035901">
    <property type="entry name" value="GIY-YIG_endonuc_sf"/>
</dbReference>
<dbReference type="SMART" id="SM00465">
    <property type="entry name" value="GIYc"/>
    <property type="match status" value="1"/>
</dbReference>
<dbReference type="InterPro" id="IPR000305">
    <property type="entry name" value="GIY-YIG_endonuc"/>
</dbReference>
<feature type="region of interest" description="Disordered" evidence="1">
    <location>
        <begin position="76"/>
        <end position="112"/>
    </location>
</feature>
<comment type="caution">
    <text evidence="3">The sequence shown here is derived from an EMBL/GenBank/DDBJ whole genome shotgun (WGS) entry which is preliminary data.</text>
</comment>
<dbReference type="RefSeq" id="WP_349152887.1">
    <property type="nucleotide sequence ID" value="NZ_JBBMEO010000040.1"/>
</dbReference>
<name>A0ABV1AZI5_9FIRM</name>